<accession>A0ABR6N1Z2</accession>
<comment type="caution">
    <text evidence="1">The sequence shown here is derived from an EMBL/GenBank/DDBJ whole genome shotgun (WGS) entry which is preliminary data.</text>
</comment>
<dbReference type="Proteomes" id="UP000536909">
    <property type="component" value="Unassembled WGS sequence"/>
</dbReference>
<proteinExistence type="predicted"/>
<name>A0ABR6N1Z2_9DEIO</name>
<evidence type="ECO:0000313" key="1">
    <source>
        <dbReference type="EMBL" id="MBB5297222.1"/>
    </source>
</evidence>
<organism evidence="1 2">
    <name type="scientific">Deinococcus metallilatus</name>
    <dbReference type="NCBI Taxonomy" id="1211322"/>
    <lineage>
        <taxon>Bacteria</taxon>
        <taxon>Thermotogati</taxon>
        <taxon>Deinococcota</taxon>
        <taxon>Deinococci</taxon>
        <taxon>Deinococcales</taxon>
        <taxon>Deinococcaceae</taxon>
        <taxon>Deinococcus</taxon>
    </lineage>
</organism>
<sequence>MSVVWFIVGALAAVAKGAMVVMGVAERNTKELYRHRYEFDDDDC</sequence>
<evidence type="ECO:0000313" key="2">
    <source>
        <dbReference type="Proteomes" id="UP000536909"/>
    </source>
</evidence>
<gene>
    <name evidence="1" type="ORF">HNQ10_004093</name>
</gene>
<reference evidence="1 2" key="1">
    <citation type="submission" date="2020-08" db="EMBL/GenBank/DDBJ databases">
        <title>Genomic Encyclopedia of Type Strains, Phase IV (KMG-IV): sequencing the most valuable type-strain genomes for metagenomic binning, comparative biology and taxonomic classification.</title>
        <authorList>
            <person name="Goeker M."/>
        </authorList>
    </citation>
    <scope>NUCLEOTIDE SEQUENCE [LARGE SCALE GENOMIC DNA]</scope>
    <source>
        <strain evidence="1 2">DSM 105434</strain>
    </source>
</reference>
<protein>
    <submittedName>
        <fullName evidence="1">Uncharacterized protein</fullName>
    </submittedName>
</protein>
<dbReference type="EMBL" id="JACHFV010000019">
    <property type="protein sequence ID" value="MBB5297222.1"/>
    <property type="molecule type" value="Genomic_DNA"/>
</dbReference>
<dbReference type="RefSeq" id="WP_260177441.1">
    <property type="nucleotide sequence ID" value="NZ_BSUI01000036.1"/>
</dbReference>
<keyword evidence="2" id="KW-1185">Reference proteome</keyword>